<dbReference type="PANTHER" id="PTHR43369:SF2">
    <property type="entry name" value="PHOSPHORIBOSYLGLYCINAMIDE FORMYLTRANSFERASE"/>
    <property type="match status" value="1"/>
</dbReference>
<feature type="domain" description="Formyl transferase N-terminal" evidence="9">
    <location>
        <begin position="110"/>
        <end position="224"/>
    </location>
</feature>
<comment type="pathway">
    <text evidence="1">Purine metabolism; IMP biosynthesis via de novo pathway; N(2)-formyl-N(1)-(5-phospho-D-ribosyl)glycinamide from N(1)-(5-phospho-D-ribosyl)glycinamide (10-formyl THF route): step 1/1.</text>
</comment>
<dbReference type="InterPro" id="IPR001555">
    <property type="entry name" value="GART_AS"/>
</dbReference>
<evidence type="ECO:0000256" key="6">
    <source>
        <dbReference type="ARBA" id="ARBA00041324"/>
    </source>
</evidence>
<dbReference type="EC" id="2.1.2.2" evidence="2"/>
<keyword evidence="3 10" id="KW-0808">Transferase</keyword>
<dbReference type="InterPro" id="IPR036477">
    <property type="entry name" value="Formyl_transf_N_sf"/>
</dbReference>
<name>A0ABU5P1A4_9GAMM</name>
<dbReference type="PROSITE" id="PS00373">
    <property type="entry name" value="GART"/>
    <property type="match status" value="1"/>
</dbReference>
<evidence type="ECO:0000256" key="1">
    <source>
        <dbReference type="ARBA" id="ARBA00005054"/>
    </source>
</evidence>
<evidence type="ECO:0000256" key="3">
    <source>
        <dbReference type="ARBA" id="ARBA00022679"/>
    </source>
</evidence>
<evidence type="ECO:0000313" key="10">
    <source>
        <dbReference type="EMBL" id="MEA1081861.1"/>
    </source>
</evidence>
<dbReference type="EMBL" id="JAYDCJ010000003">
    <property type="protein sequence ID" value="MEA1081861.1"/>
    <property type="molecule type" value="Genomic_DNA"/>
</dbReference>
<dbReference type="PANTHER" id="PTHR43369">
    <property type="entry name" value="PHOSPHORIBOSYLGLYCINAMIDE FORMYLTRANSFERASE"/>
    <property type="match status" value="1"/>
</dbReference>
<dbReference type="InterPro" id="IPR002376">
    <property type="entry name" value="Formyl_transf_N"/>
</dbReference>
<comment type="catalytic activity">
    <reaction evidence="8">
        <text>N(1)-(5-phospho-beta-D-ribosyl)glycinamide + (6R)-10-formyltetrahydrofolate = N(2)-formyl-N(1)-(5-phospho-beta-D-ribosyl)glycinamide + (6S)-5,6,7,8-tetrahydrofolate + H(+)</text>
        <dbReference type="Rhea" id="RHEA:15053"/>
        <dbReference type="ChEBI" id="CHEBI:15378"/>
        <dbReference type="ChEBI" id="CHEBI:57453"/>
        <dbReference type="ChEBI" id="CHEBI:143788"/>
        <dbReference type="ChEBI" id="CHEBI:147286"/>
        <dbReference type="ChEBI" id="CHEBI:195366"/>
        <dbReference type="EC" id="2.1.2.2"/>
    </reaction>
</comment>
<keyword evidence="11" id="KW-1185">Reference proteome</keyword>
<protein>
    <recommendedName>
        <fullName evidence="2">phosphoribosylglycinamide formyltransferase 1</fullName>
        <ecNumber evidence="2">2.1.2.2</ecNumber>
    </recommendedName>
    <alternativeName>
        <fullName evidence="7">5'-phosphoribosylglycinamide transformylase</fullName>
    </alternativeName>
    <alternativeName>
        <fullName evidence="6">GAR transformylase</fullName>
    </alternativeName>
</protein>
<comment type="similarity">
    <text evidence="5">Belongs to the GART family.</text>
</comment>
<proteinExistence type="inferred from homology"/>
<accession>A0ABU5P1A4</accession>
<dbReference type="Gene3D" id="3.40.50.170">
    <property type="entry name" value="Formyl transferase, N-terminal domain"/>
    <property type="match status" value="1"/>
</dbReference>
<dbReference type="GO" id="GO:0016740">
    <property type="term" value="F:transferase activity"/>
    <property type="evidence" value="ECO:0007669"/>
    <property type="project" value="UniProtKB-KW"/>
</dbReference>
<keyword evidence="4" id="KW-0658">Purine biosynthesis</keyword>
<reference evidence="10 11" key="1">
    <citation type="submission" date="2023-12" db="EMBL/GenBank/DDBJ databases">
        <title>Marinobacter qingdaonensis sp. nov., isolated from the intertidal sediment of Qingdao, PR China.</title>
        <authorList>
            <person name="Li Y."/>
        </authorList>
    </citation>
    <scope>NUCLEOTIDE SEQUENCE [LARGE SCALE GENOMIC DNA]</scope>
    <source>
        <strain evidence="10 11">ASW11-75</strain>
    </source>
</reference>
<evidence type="ECO:0000256" key="5">
    <source>
        <dbReference type="ARBA" id="ARBA00038440"/>
    </source>
</evidence>
<evidence type="ECO:0000256" key="8">
    <source>
        <dbReference type="ARBA" id="ARBA00047664"/>
    </source>
</evidence>
<evidence type="ECO:0000313" key="11">
    <source>
        <dbReference type="Proteomes" id="UP001305746"/>
    </source>
</evidence>
<organism evidence="10 11">
    <name type="scientific">Marinobacter qingdaonensis</name>
    <dbReference type="NCBI Taxonomy" id="3108486"/>
    <lineage>
        <taxon>Bacteria</taxon>
        <taxon>Pseudomonadati</taxon>
        <taxon>Pseudomonadota</taxon>
        <taxon>Gammaproteobacteria</taxon>
        <taxon>Pseudomonadales</taxon>
        <taxon>Marinobacteraceae</taxon>
        <taxon>Marinobacter</taxon>
    </lineage>
</organism>
<dbReference type="Pfam" id="PF00551">
    <property type="entry name" value="Formyl_trans_N"/>
    <property type="match status" value="1"/>
</dbReference>
<evidence type="ECO:0000259" key="9">
    <source>
        <dbReference type="Pfam" id="PF00551"/>
    </source>
</evidence>
<gene>
    <name evidence="10" type="ORF">U5822_14390</name>
</gene>
<dbReference type="SUPFAM" id="SSF53328">
    <property type="entry name" value="Formyltransferase"/>
    <property type="match status" value="1"/>
</dbReference>
<sequence length="302" mass="33616">MRVVVVVSQDKSDIFFANQLMRSLPVVGVVVENQVPRRDRASLLSKSLKYLSQPGVFVQKTLEVVDRTLIEPRQVYNRPENALDFGEEGRTLRPNARIPVLYTKGVNAINAPENRAWIRGRQPDLIAVCGASILKPELLSVPRHGVLNLHGGLSQFYRGLFTTDWAIHNREPECVGATVHFVSEGVDDGDVVYQGRPVVSAGDNPNSLYAKVVRLGVEMMVRAVQDIEAGACNAHRLDRKGRLYLNHMFSTGAKRATWHQLESGVIEDYLGSKAERDARVLEAMINPFPESLNTSRRLSAAH</sequence>
<comment type="caution">
    <text evidence="10">The sequence shown here is derived from an EMBL/GenBank/DDBJ whole genome shotgun (WGS) entry which is preliminary data.</text>
</comment>
<evidence type="ECO:0000256" key="7">
    <source>
        <dbReference type="ARBA" id="ARBA00041682"/>
    </source>
</evidence>
<dbReference type="Proteomes" id="UP001305746">
    <property type="component" value="Unassembled WGS sequence"/>
</dbReference>
<dbReference type="CDD" id="cd08653">
    <property type="entry name" value="FMT_core_like_3"/>
    <property type="match status" value="1"/>
</dbReference>
<dbReference type="RefSeq" id="WP_322856302.1">
    <property type="nucleotide sequence ID" value="NZ_JAYDCJ010000003.1"/>
</dbReference>
<evidence type="ECO:0000256" key="4">
    <source>
        <dbReference type="ARBA" id="ARBA00022755"/>
    </source>
</evidence>
<evidence type="ECO:0000256" key="2">
    <source>
        <dbReference type="ARBA" id="ARBA00012254"/>
    </source>
</evidence>